<reference evidence="1 2" key="1">
    <citation type="journal article" date="2022" name="New Phytol.">
        <title>Ecological generalism drives hyperdiversity of secondary metabolite gene clusters in xylarialean endophytes.</title>
        <authorList>
            <person name="Franco M.E.E."/>
            <person name="Wisecaver J.H."/>
            <person name="Arnold A.E."/>
            <person name="Ju Y.M."/>
            <person name="Slot J.C."/>
            <person name="Ahrendt S."/>
            <person name="Moore L.P."/>
            <person name="Eastman K.E."/>
            <person name="Scott K."/>
            <person name="Konkel Z."/>
            <person name="Mondo S.J."/>
            <person name="Kuo A."/>
            <person name="Hayes R.D."/>
            <person name="Haridas S."/>
            <person name="Andreopoulos B."/>
            <person name="Riley R."/>
            <person name="LaButti K."/>
            <person name="Pangilinan J."/>
            <person name="Lipzen A."/>
            <person name="Amirebrahimi M."/>
            <person name="Yan J."/>
            <person name="Adam C."/>
            <person name="Keymanesh K."/>
            <person name="Ng V."/>
            <person name="Louie K."/>
            <person name="Northen T."/>
            <person name="Drula E."/>
            <person name="Henrissat B."/>
            <person name="Hsieh H.M."/>
            <person name="Youens-Clark K."/>
            <person name="Lutzoni F."/>
            <person name="Miadlikowska J."/>
            <person name="Eastwood D.C."/>
            <person name="Hamelin R.C."/>
            <person name="Grigoriev I.V."/>
            <person name="U'Ren J.M."/>
        </authorList>
    </citation>
    <scope>NUCLEOTIDE SEQUENCE [LARGE SCALE GENOMIC DNA]</scope>
    <source>
        <strain evidence="1 2">ER1909</strain>
    </source>
</reference>
<evidence type="ECO:0000313" key="1">
    <source>
        <dbReference type="EMBL" id="KAI6086208.1"/>
    </source>
</evidence>
<organism evidence="1 2">
    <name type="scientific">Hypoxylon rubiginosum</name>
    <dbReference type="NCBI Taxonomy" id="110542"/>
    <lineage>
        <taxon>Eukaryota</taxon>
        <taxon>Fungi</taxon>
        <taxon>Dikarya</taxon>
        <taxon>Ascomycota</taxon>
        <taxon>Pezizomycotina</taxon>
        <taxon>Sordariomycetes</taxon>
        <taxon>Xylariomycetidae</taxon>
        <taxon>Xylariales</taxon>
        <taxon>Hypoxylaceae</taxon>
        <taxon>Hypoxylon</taxon>
    </lineage>
</organism>
<protein>
    <submittedName>
        <fullName evidence="1">Uncharacterized protein</fullName>
    </submittedName>
</protein>
<name>A0ACC0D0M7_9PEZI</name>
<dbReference type="EMBL" id="MU394318">
    <property type="protein sequence ID" value="KAI6086208.1"/>
    <property type="molecule type" value="Genomic_DNA"/>
</dbReference>
<accession>A0ACC0D0M7</accession>
<dbReference type="Proteomes" id="UP001497680">
    <property type="component" value="Unassembled WGS sequence"/>
</dbReference>
<proteinExistence type="predicted"/>
<keyword evidence="2" id="KW-1185">Reference proteome</keyword>
<gene>
    <name evidence="1" type="ORF">F4821DRAFT_133484</name>
</gene>
<evidence type="ECO:0000313" key="2">
    <source>
        <dbReference type="Proteomes" id="UP001497680"/>
    </source>
</evidence>
<sequence length="116" mass="13201">MRNSIFCELSINAMADTPPNYDNINTAFNTLGTEFHRIRNTVPLEQNQQIVDILQGLQEGVQELREGQRDINQRLTVLANSSIQSRNHRNLQSDPSTAILQPLRNITLGRYLPPTM</sequence>
<comment type="caution">
    <text evidence="1">The sequence shown here is derived from an EMBL/GenBank/DDBJ whole genome shotgun (WGS) entry which is preliminary data.</text>
</comment>